<name>A0A934QND0_9PSEU</name>
<accession>A0A934QND0</accession>
<comment type="caution">
    <text evidence="1">The sequence shown here is derived from an EMBL/GenBank/DDBJ whole genome shotgun (WGS) entry which is preliminary data.</text>
</comment>
<dbReference type="Proteomes" id="UP000635245">
    <property type="component" value="Unassembled WGS sequence"/>
</dbReference>
<dbReference type="RefSeq" id="WP_200315403.1">
    <property type="nucleotide sequence ID" value="NZ_JAENJH010000001.1"/>
</dbReference>
<gene>
    <name evidence="1" type="ORF">JHE00_05695</name>
</gene>
<evidence type="ECO:0000313" key="2">
    <source>
        <dbReference type="Proteomes" id="UP000635245"/>
    </source>
</evidence>
<dbReference type="Pfam" id="PF07302">
    <property type="entry name" value="AroM"/>
    <property type="match status" value="1"/>
</dbReference>
<dbReference type="InterPro" id="IPR010843">
    <property type="entry name" value="Uncharacterised_AroM"/>
</dbReference>
<dbReference type="EMBL" id="JAENJH010000001">
    <property type="protein sequence ID" value="MBK1783816.1"/>
    <property type="molecule type" value="Genomic_DNA"/>
</dbReference>
<protein>
    <submittedName>
        <fullName evidence="1">AroM family protein</fullName>
    </submittedName>
</protein>
<dbReference type="AlphaFoldDB" id="A0A934QND0"/>
<proteinExistence type="predicted"/>
<keyword evidence="2" id="KW-1185">Reference proteome</keyword>
<reference evidence="1" key="1">
    <citation type="submission" date="2020-12" db="EMBL/GenBank/DDBJ databases">
        <title>Prauserella sp. ASG 168, a novel actinomycete isolated from cave rock.</title>
        <authorList>
            <person name="Suriyachadkun C."/>
        </authorList>
    </citation>
    <scope>NUCLEOTIDE SEQUENCE</scope>
    <source>
        <strain evidence="1">ASG 168</strain>
    </source>
</reference>
<organism evidence="1 2">
    <name type="scientific">Prauserella cavernicola</name>
    <dbReference type="NCBI Taxonomy" id="2800127"/>
    <lineage>
        <taxon>Bacteria</taxon>
        <taxon>Bacillati</taxon>
        <taxon>Actinomycetota</taxon>
        <taxon>Actinomycetes</taxon>
        <taxon>Pseudonocardiales</taxon>
        <taxon>Pseudonocardiaceae</taxon>
        <taxon>Prauserella</taxon>
    </lineage>
</organism>
<sequence>MTEPTLGLVTIGQAPRTDLVPELRATLPPCRIIEHGALDGLDAAQIADLAPRPGEHAVTSRLADGGSAVFGHDQALPLIGEAIARAEDDGADVVLLACSGAFPDMPHRTPLLLVEQLAHHGVAGFGSEPRIGIIRPLPEQLPDALPAWERSLGRPIAAADAANPYADGESASAAAAKRIAGDVDLIVLDCMGFDEPMRRAASAAAGKPTLLVRSLAARLTAELLVATPPRG</sequence>
<evidence type="ECO:0000313" key="1">
    <source>
        <dbReference type="EMBL" id="MBK1783816.1"/>
    </source>
</evidence>